<dbReference type="HOGENOM" id="CLU_2628041_0_0_11"/>
<dbReference type="EMBL" id="CM000951">
    <property type="protein sequence ID" value="EFH29063.1"/>
    <property type="molecule type" value="Genomic_DNA"/>
</dbReference>
<feature type="transmembrane region" description="Helical" evidence="1">
    <location>
        <begin position="30"/>
        <end position="53"/>
    </location>
</feature>
<evidence type="ECO:0000313" key="3">
    <source>
        <dbReference type="Proteomes" id="UP000002785"/>
    </source>
</evidence>
<keyword evidence="1" id="KW-0812">Transmembrane</keyword>
<feature type="transmembrane region" description="Helical" evidence="1">
    <location>
        <begin position="6"/>
        <end position="23"/>
    </location>
</feature>
<protein>
    <submittedName>
        <fullName evidence="2">Uncharacterized protein</fullName>
    </submittedName>
</protein>
<gene>
    <name evidence="2" type="ORF">SSEG_11326</name>
</gene>
<proteinExistence type="predicted"/>
<accession>D6XBB4</accession>
<keyword evidence="1" id="KW-1133">Transmembrane helix</keyword>
<dbReference type="Proteomes" id="UP000002785">
    <property type="component" value="Chromosome"/>
</dbReference>
<dbReference type="AlphaFoldDB" id="D6XBB4"/>
<reference evidence="2" key="1">
    <citation type="submission" date="2009-10" db="EMBL/GenBank/DDBJ databases">
        <title>The genome sequence of Streptomyces sviceus strain ATCC 29083.</title>
        <authorList>
            <consortium name="The Broad Institute Genome Sequencing Platform"/>
            <consortium name="Broad Institute Microbial Sequencing Center"/>
            <person name="Fischbach M."/>
            <person name="Godfrey P."/>
            <person name="Ward D."/>
            <person name="Young S."/>
            <person name="Zeng Q."/>
            <person name="Koehrsen M."/>
            <person name="Alvarado L."/>
            <person name="Berlin A.M."/>
            <person name="Bochicchio J."/>
            <person name="Borenstein D."/>
            <person name="Chapman S.B."/>
            <person name="Chen Z."/>
            <person name="Engels R."/>
            <person name="Freedman E."/>
            <person name="Gellesch M."/>
            <person name="Goldberg J."/>
            <person name="Griggs A."/>
            <person name="Gujja S."/>
            <person name="Heilman E.R."/>
            <person name="Heiman D.I."/>
            <person name="Hepburn T.A."/>
            <person name="Howarth C."/>
            <person name="Jen D."/>
            <person name="Larson L."/>
            <person name="Lewis B."/>
            <person name="Mehta T."/>
            <person name="Park D."/>
            <person name="Pearson M."/>
            <person name="Richards J."/>
            <person name="Roberts A."/>
            <person name="Saif S."/>
            <person name="Shea T.D."/>
            <person name="Shenoy N."/>
            <person name="Sisk P."/>
            <person name="Stolte C."/>
            <person name="Sykes S.N."/>
            <person name="Thomson T."/>
            <person name="Walk T."/>
            <person name="White J."/>
            <person name="Yandava C."/>
            <person name="Straight P."/>
            <person name="Clardy J."/>
            <person name="Hung D."/>
            <person name="Kolter R."/>
            <person name="Mekalanos J."/>
            <person name="Walker S."/>
            <person name="Walsh C.T."/>
            <person name="Wieland-Brown L.C."/>
            <person name="Haas B."/>
            <person name="Nusbaum C."/>
            <person name="Birren B."/>
        </authorList>
    </citation>
    <scope>NUCLEOTIDE SEQUENCE [LARGE SCALE GENOMIC DNA]</scope>
    <source>
        <strain evidence="2">ATCC 29083</strain>
    </source>
</reference>
<feature type="non-terminal residue" evidence="2">
    <location>
        <position position="78"/>
    </location>
</feature>
<evidence type="ECO:0000313" key="2">
    <source>
        <dbReference type="EMBL" id="EFH29063.1"/>
    </source>
</evidence>
<sequence>MGPLLALTSAVLYGIVDFTGGLLSRRAHFAAVTFLGQIGGLLLATAAALLLPVGPVRPVDLLWGALSGSRKRRRHCTS</sequence>
<organism evidence="2 3">
    <name type="scientific">Streptomyces sviceus (strain ATCC 29083 / DSM 924 / JCM 4929 / NBRC 13980 / NCIMB 11184 / NRRL 5439 / UC 5370)</name>
    <dbReference type="NCBI Taxonomy" id="463191"/>
    <lineage>
        <taxon>Bacteria</taxon>
        <taxon>Bacillati</taxon>
        <taxon>Actinomycetota</taxon>
        <taxon>Actinomycetes</taxon>
        <taxon>Kitasatosporales</taxon>
        <taxon>Streptomycetaceae</taxon>
        <taxon>Streptomyces</taxon>
    </lineage>
</organism>
<keyword evidence="3" id="KW-1185">Reference proteome</keyword>
<keyword evidence="1" id="KW-0472">Membrane</keyword>
<name>D6XBB4_STRX2</name>
<evidence type="ECO:0000256" key="1">
    <source>
        <dbReference type="SAM" id="Phobius"/>
    </source>
</evidence>